<reference evidence="1" key="1">
    <citation type="submission" date="2021-06" db="EMBL/GenBank/DDBJ databases">
        <authorList>
            <person name="Kallberg Y."/>
            <person name="Tangrot J."/>
            <person name="Rosling A."/>
        </authorList>
    </citation>
    <scope>NUCLEOTIDE SEQUENCE</scope>
    <source>
        <strain evidence="1">UK204</strain>
    </source>
</reference>
<gene>
    <name evidence="1" type="ORF">FCALED_LOCUS1891</name>
</gene>
<proteinExistence type="predicted"/>
<protein>
    <submittedName>
        <fullName evidence="1">13184_t:CDS:1</fullName>
    </submittedName>
</protein>
<dbReference type="AlphaFoldDB" id="A0A9N8VRE6"/>
<organism evidence="1 2">
    <name type="scientific">Funneliformis caledonium</name>
    <dbReference type="NCBI Taxonomy" id="1117310"/>
    <lineage>
        <taxon>Eukaryota</taxon>
        <taxon>Fungi</taxon>
        <taxon>Fungi incertae sedis</taxon>
        <taxon>Mucoromycota</taxon>
        <taxon>Glomeromycotina</taxon>
        <taxon>Glomeromycetes</taxon>
        <taxon>Glomerales</taxon>
        <taxon>Glomeraceae</taxon>
        <taxon>Funneliformis</taxon>
    </lineage>
</organism>
<keyword evidence="2" id="KW-1185">Reference proteome</keyword>
<evidence type="ECO:0000313" key="1">
    <source>
        <dbReference type="EMBL" id="CAG8464076.1"/>
    </source>
</evidence>
<name>A0A9N8VRE6_9GLOM</name>
<dbReference type="EMBL" id="CAJVPQ010000264">
    <property type="protein sequence ID" value="CAG8464076.1"/>
    <property type="molecule type" value="Genomic_DNA"/>
</dbReference>
<dbReference type="Proteomes" id="UP000789570">
    <property type="component" value="Unassembled WGS sequence"/>
</dbReference>
<sequence>MHNVTISDKVSINVFNYYCYHNNEINITVNDLGIGNIFSSGDISLFSDFRYFVHTNIENHILTLFAGGLLKDGNGTLDALDPLGRALVGIPENDAEGKE</sequence>
<comment type="caution">
    <text evidence="1">The sequence shown here is derived from an EMBL/GenBank/DDBJ whole genome shotgun (WGS) entry which is preliminary data.</text>
</comment>
<evidence type="ECO:0000313" key="2">
    <source>
        <dbReference type="Proteomes" id="UP000789570"/>
    </source>
</evidence>
<accession>A0A9N8VRE6</accession>